<dbReference type="PANTHER" id="PTHR33507:SF3">
    <property type="entry name" value="INNER MEMBRANE PROTEIN YBBJ"/>
    <property type="match status" value="1"/>
</dbReference>
<evidence type="ECO:0000256" key="4">
    <source>
        <dbReference type="ARBA" id="ARBA00023136"/>
    </source>
</evidence>
<reference evidence="9 10" key="1">
    <citation type="submission" date="2018-05" db="EMBL/GenBank/DDBJ databases">
        <title>Genomic Encyclopedia of Type Strains, Phase IV (KMG-IV): sequencing the most valuable type-strain genomes for metagenomic binning, comparative biology and taxonomic classification.</title>
        <authorList>
            <person name="Goeker M."/>
        </authorList>
    </citation>
    <scope>NUCLEOTIDE SEQUENCE [LARGE SCALE GENOMIC DNA]</scope>
    <source>
        <strain evidence="9 10">DSM 22440</strain>
    </source>
</reference>
<evidence type="ECO:0000259" key="8">
    <source>
        <dbReference type="Pfam" id="PF25145"/>
    </source>
</evidence>
<dbReference type="Pfam" id="PF24961">
    <property type="entry name" value="NfeD_membrane"/>
    <property type="match status" value="1"/>
</dbReference>
<evidence type="ECO:0000259" key="6">
    <source>
        <dbReference type="Pfam" id="PF01957"/>
    </source>
</evidence>
<feature type="domain" description="NfeD integral membrane" evidence="7">
    <location>
        <begin position="240"/>
        <end position="353"/>
    </location>
</feature>
<feature type="transmembrane region" description="Helical" evidence="5">
    <location>
        <begin position="234"/>
        <end position="254"/>
    </location>
</feature>
<keyword evidence="3 5" id="KW-1133">Transmembrane helix</keyword>
<accession>A0A2V3WC15</accession>
<dbReference type="GO" id="GO:0006508">
    <property type="term" value="P:proteolysis"/>
    <property type="evidence" value="ECO:0007669"/>
    <property type="project" value="UniProtKB-KW"/>
</dbReference>
<dbReference type="PANTHER" id="PTHR33507">
    <property type="entry name" value="INNER MEMBRANE PROTEIN YBBJ"/>
    <property type="match status" value="1"/>
</dbReference>
<name>A0A2V3WC15_9BACI</name>
<feature type="domain" description="NfeD1b N-terminal" evidence="8">
    <location>
        <begin position="36"/>
        <end position="222"/>
    </location>
</feature>
<dbReference type="Pfam" id="PF25145">
    <property type="entry name" value="NfeD1b_N"/>
    <property type="match status" value="1"/>
</dbReference>
<dbReference type="OrthoDB" id="9806253at2"/>
<comment type="subcellular location">
    <subcellularLocation>
        <location evidence="1">Membrane</location>
        <topology evidence="1">Multi-pass membrane protein</topology>
    </subcellularLocation>
</comment>
<proteinExistence type="predicted"/>
<protein>
    <submittedName>
        <fullName evidence="9">Membrane-bound serine protease (ClpP class)</fullName>
    </submittedName>
</protein>
<dbReference type="InterPro" id="IPR056739">
    <property type="entry name" value="NfeD_membrane"/>
</dbReference>
<keyword evidence="9" id="KW-0645">Protease</keyword>
<comment type="caution">
    <text evidence="9">The sequence shown here is derived from an EMBL/GenBank/DDBJ whole genome shotgun (WGS) entry which is preliminary data.</text>
</comment>
<keyword evidence="4 5" id="KW-0472">Membrane</keyword>
<organism evidence="9 10">
    <name type="scientific">Streptohalobacillus salinus</name>
    <dbReference type="NCBI Taxonomy" id="621096"/>
    <lineage>
        <taxon>Bacteria</taxon>
        <taxon>Bacillati</taxon>
        <taxon>Bacillota</taxon>
        <taxon>Bacilli</taxon>
        <taxon>Bacillales</taxon>
        <taxon>Bacillaceae</taxon>
        <taxon>Streptohalobacillus</taxon>
    </lineage>
</organism>
<keyword evidence="10" id="KW-1185">Reference proteome</keyword>
<dbReference type="InterPro" id="IPR012340">
    <property type="entry name" value="NA-bd_OB-fold"/>
</dbReference>
<evidence type="ECO:0000313" key="10">
    <source>
        <dbReference type="Proteomes" id="UP000247922"/>
    </source>
</evidence>
<dbReference type="RefSeq" id="WP_110250924.1">
    <property type="nucleotide sequence ID" value="NZ_QJJR01000004.1"/>
</dbReference>
<gene>
    <name evidence="9" type="ORF">DES38_10448</name>
</gene>
<dbReference type="GO" id="GO:0008233">
    <property type="term" value="F:peptidase activity"/>
    <property type="evidence" value="ECO:0007669"/>
    <property type="project" value="UniProtKB-KW"/>
</dbReference>
<dbReference type="Pfam" id="PF01957">
    <property type="entry name" value="NfeD"/>
    <property type="match status" value="1"/>
</dbReference>
<keyword evidence="9" id="KW-0378">Hydrolase</keyword>
<dbReference type="InterPro" id="IPR002810">
    <property type="entry name" value="NfeD-like_C"/>
</dbReference>
<evidence type="ECO:0000313" key="9">
    <source>
        <dbReference type="EMBL" id="PXW91622.1"/>
    </source>
</evidence>
<dbReference type="InterPro" id="IPR056738">
    <property type="entry name" value="NfeD1b_N"/>
</dbReference>
<dbReference type="InterPro" id="IPR029045">
    <property type="entry name" value="ClpP/crotonase-like_dom_sf"/>
</dbReference>
<evidence type="ECO:0000256" key="3">
    <source>
        <dbReference type="ARBA" id="ARBA00022989"/>
    </source>
</evidence>
<dbReference type="Gene3D" id="2.40.50.140">
    <property type="entry name" value="Nucleic acid-binding proteins"/>
    <property type="match status" value="1"/>
</dbReference>
<feature type="transmembrane region" description="Helical" evidence="5">
    <location>
        <begin position="309"/>
        <end position="326"/>
    </location>
</feature>
<dbReference type="CDD" id="cd07021">
    <property type="entry name" value="Clp_protease_NfeD_like"/>
    <property type="match status" value="1"/>
</dbReference>
<keyword evidence="2 5" id="KW-0812">Transmembrane</keyword>
<dbReference type="Gene3D" id="3.90.226.10">
    <property type="entry name" value="2-enoyl-CoA Hydratase, Chain A, domain 1"/>
    <property type="match status" value="1"/>
</dbReference>
<feature type="transmembrane region" description="Helical" evidence="5">
    <location>
        <begin position="332"/>
        <end position="352"/>
    </location>
</feature>
<evidence type="ECO:0000256" key="2">
    <source>
        <dbReference type="ARBA" id="ARBA00022692"/>
    </source>
</evidence>
<dbReference type="SUPFAM" id="SSF52096">
    <property type="entry name" value="ClpP/crotonase"/>
    <property type="match status" value="1"/>
</dbReference>
<evidence type="ECO:0000256" key="1">
    <source>
        <dbReference type="ARBA" id="ARBA00004141"/>
    </source>
</evidence>
<dbReference type="GO" id="GO:0005886">
    <property type="term" value="C:plasma membrane"/>
    <property type="evidence" value="ECO:0007669"/>
    <property type="project" value="TreeGrafter"/>
</dbReference>
<sequence>MKRKLTLFFLSLVMIVGISVAFFTSVADASGEGKLVYVVPLEDEVERGLEAFLRRATEEATENNADHIIFEINTPGGVVNAASNIGDLLSGIEITTTAYITNRALSAGSYIALFADNIYMSPQATMGASGIITGDGNAADDKAQSYWLEAMGSAAEAKGRERIYAEAMADASIDLPEYNAPEGSYLTLGPTAALEVGYSQGTVNHRTELLAELDLTGAEIVEVEVTLAENVARFLTNSVVISILLSLAGLGLIVELYSPGFGVAGSTSIIALILFFYGHTVAGLAGYEVFVLLIVGIALVAIEFFVPGGILGGIGTLSIIASLFMASGNVAAMSFSILIAMVVSLTLAVILYKRIGLQKGLLRYIILSDQETTERGYVSNQERKDLAGQVGVTLTPLRPAGTARFNHERVDVVTEGGFISQDQPVMIVKVAGGRVIVREQETKEE</sequence>
<dbReference type="EMBL" id="QJJR01000004">
    <property type="protein sequence ID" value="PXW91622.1"/>
    <property type="molecule type" value="Genomic_DNA"/>
</dbReference>
<evidence type="ECO:0000256" key="5">
    <source>
        <dbReference type="SAM" id="Phobius"/>
    </source>
</evidence>
<feature type="transmembrane region" description="Helical" evidence="5">
    <location>
        <begin position="261"/>
        <end position="278"/>
    </location>
</feature>
<feature type="domain" description="NfeD-like C-terminal" evidence="6">
    <location>
        <begin position="384"/>
        <end position="438"/>
    </location>
</feature>
<dbReference type="AlphaFoldDB" id="A0A2V3WC15"/>
<dbReference type="Proteomes" id="UP000247922">
    <property type="component" value="Unassembled WGS sequence"/>
</dbReference>
<evidence type="ECO:0000259" key="7">
    <source>
        <dbReference type="Pfam" id="PF24961"/>
    </source>
</evidence>
<dbReference type="InterPro" id="IPR052165">
    <property type="entry name" value="Membrane_assoc_protease"/>
</dbReference>